<feature type="domain" description="F-box" evidence="1">
    <location>
        <begin position="86"/>
        <end position="133"/>
    </location>
</feature>
<dbReference type="OrthoDB" id="2095648at2759"/>
<accession>A0A2U1KRH9</accession>
<dbReference type="PANTHER" id="PTHR38926:SF80">
    <property type="entry name" value="F-BOX DOMAIN, LEUCINE-RICH REPEAT DOMAIN SUPERFAMILY"/>
    <property type="match status" value="1"/>
</dbReference>
<dbReference type="Proteomes" id="UP000245207">
    <property type="component" value="Unassembled WGS sequence"/>
</dbReference>
<name>A0A2U1KRH9_ARTAN</name>
<dbReference type="PROSITE" id="PS50181">
    <property type="entry name" value="FBOX"/>
    <property type="match status" value="1"/>
</dbReference>
<dbReference type="Pfam" id="PF07498">
    <property type="entry name" value="Rho_N"/>
    <property type="match status" value="1"/>
</dbReference>
<dbReference type="AlphaFoldDB" id="A0A2U1KRH9"/>
<reference evidence="2 3" key="1">
    <citation type="journal article" date="2018" name="Mol. Plant">
        <title>The genome of Artemisia annua provides insight into the evolution of Asteraceae family and artemisinin biosynthesis.</title>
        <authorList>
            <person name="Shen Q."/>
            <person name="Zhang L."/>
            <person name="Liao Z."/>
            <person name="Wang S."/>
            <person name="Yan T."/>
            <person name="Shi P."/>
            <person name="Liu M."/>
            <person name="Fu X."/>
            <person name="Pan Q."/>
            <person name="Wang Y."/>
            <person name="Lv Z."/>
            <person name="Lu X."/>
            <person name="Zhang F."/>
            <person name="Jiang W."/>
            <person name="Ma Y."/>
            <person name="Chen M."/>
            <person name="Hao X."/>
            <person name="Li L."/>
            <person name="Tang Y."/>
            <person name="Lv G."/>
            <person name="Zhou Y."/>
            <person name="Sun X."/>
            <person name="Brodelius P.E."/>
            <person name="Rose J.K.C."/>
            <person name="Tang K."/>
        </authorList>
    </citation>
    <scope>NUCLEOTIDE SEQUENCE [LARGE SCALE GENOMIC DNA]</scope>
    <source>
        <strain evidence="3">cv. Huhao1</strain>
        <tissue evidence="2">Leaf</tissue>
    </source>
</reference>
<dbReference type="PANTHER" id="PTHR38926">
    <property type="entry name" value="F-BOX DOMAIN CONTAINING PROTEIN, EXPRESSED"/>
    <property type="match status" value="1"/>
</dbReference>
<sequence>MAGDIIMDNNYTLRDLQAIAKQRKIKGYTKYRKLELAKLLGIIVIEGKGKRTRGETQIPPKILPLPEVTRTSTSKSKKQDGMKQTTRNWLDLPSDLMANILSRVGVIEILWNVKVVCTKWHEVCKDPYVWRVIYIDRGFYENYRPYTWPSCLPISARSSKATVEICKQAVDRSQGELVDITLVQFIDDGILQYIADRSSKLRRLEIALSDIRGLATAFKKLPLLEELSLYQGTLLQEDIE</sequence>
<organism evidence="2 3">
    <name type="scientific">Artemisia annua</name>
    <name type="common">Sweet wormwood</name>
    <dbReference type="NCBI Taxonomy" id="35608"/>
    <lineage>
        <taxon>Eukaryota</taxon>
        <taxon>Viridiplantae</taxon>
        <taxon>Streptophyta</taxon>
        <taxon>Embryophyta</taxon>
        <taxon>Tracheophyta</taxon>
        <taxon>Spermatophyta</taxon>
        <taxon>Magnoliopsida</taxon>
        <taxon>eudicotyledons</taxon>
        <taxon>Gunneridae</taxon>
        <taxon>Pentapetalae</taxon>
        <taxon>asterids</taxon>
        <taxon>campanulids</taxon>
        <taxon>Asterales</taxon>
        <taxon>Asteraceae</taxon>
        <taxon>Asteroideae</taxon>
        <taxon>Anthemideae</taxon>
        <taxon>Artemisiinae</taxon>
        <taxon>Artemisia</taxon>
    </lineage>
</organism>
<proteinExistence type="predicted"/>
<comment type="caution">
    <text evidence="2">The sequence shown here is derived from an EMBL/GenBank/DDBJ whole genome shotgun (WGS) entry which is preliminary data.</text>
</comment>
<dbReference type="EMBL" id="PKPP01014704">
    <property type="protein sequence ID" value="PWA39365.1"/>
    <property type="molecule type" value="Genomic_DNA"/>
</dbReference>
<dbReference type="GO" id="GO:0006353">
    <property type="term" value="P:DNA-templated transcription termination"/>
    <property type="evidence" value="ECO:0007669"/>
    <property type="project" value="InterPro"/>
</dbReference>
<evidence type="ECO:0000313" key="2">
    <source>
        <dbReference type="EMBL" id="PWA39365.1"/>
    </source>
</evidence>
<dbReference type="Gene3D" id="3.80.10.10">
    <property type="entry name" value="Ribonuclease Inhibitor"/>
    <property type="match status" value="1"/>
</dbReference>
<dbReference type="Pfam" id="PF12937">
    <property type="entry name" value="F-box-like"/>
    <property type="match status" value="1"/>
</dbReference>
<evidence type="ECO:0000313" key="3">
    <source>
        <dbReference type="Proteomes" id="UP000245207"/>
    </source>
</evidence>
<dbReference type="InterPro" id="IPR032675">
    <property type="entry name" value="LRR_dom_sf"/>
</dbReference>
<protein>
    <submittedName>
        <fullName evidence="2">F-box domain, Leucine-rich repeat domain, L domain-like protein</fullName>
    </submittedName>
</protein>
<gene>
    <name evidence="2" type="ORF">CTI12_AA572590</name>
</gene>
<dbReference type="InterPro" id="IPR036047">
    <property type="entry name" value="F-box-like_dom_sf"/>
</dbReference>
<keyword evidence="3" id="KW-1185">Reference proteome</keyword>
<dbReference type="InterPro" id="IPR011112">
    <property type="entry name" value="Rho-like_N"/>
</dbReference>
<dbReference type="SUPFAM" id="SSF81383">
    <property type="entry name" value="F-box domain"/>
    <property type="match status" value="1"/>
</dbReference>
<evidence type="ECO:0000259" key="1">
    <source>
        <dbReference type="PROSITE" id="PS50181"/>
    </source>
</evidence>
<dbReference type="STRING" id="35608.A0A2U1KRH9"/>
<dbReference type="CDD" id="cd22164">
    <property type="entry name" value="F-box_AtSKIP19-like"/>
    <property type="match status" value="1"/>
</dbReference>
<dbReference type="InterPro" id="IPR001810">
    <property type="entry name" value="F-box_dom"/>
</dbReference>